<reference evidence="1" key="1">
    <citation type="submission" date="2015-11" db="EMBL/GenBank/DDBJ databases">
        <title>De novo transcriptome assembly of four potential Pierce s Disease insect vectors from Arizona vineyards.</title>
        <authorList>
            <person name="Tassone E.E."/>
        </authorList>
    </citation>
    <scope>NUCLEOTIDE SEQUENCE</scope>
</reference>
<gene>
    <name evidence="1" type="ORF">g.49624</name>
</gene>
<proteinExistence type="predicted"/>
<dbReference type="EMBL" id="GECZ01023291">
    <property type="protein sequence ID" value="JAS46478.1"/>
    <property type="molecule type" value="Transcribed_RNA"/>
</dbReference>
<organism evidence="1">
    <name type="scientific">Cuerna arida</name>
    <dbReference type="NCBI Taxonomy" id="1464854"/>
    <lineage>
        <taxon>Eukaryota</taxon>
        <taxon>Metazoa</taxon>
        <taxon>Ecdysozoa</taxon>
        <taxon>Arthropoda</taxon>
        <taxon>Hexapoda</taxon>
        <taxon>Insecta</taxon>
        <taxon>Pterygota</taxon>
        <taxon>Neoptera</taxon>
        <taxon>Paraneoptera</taxon>
        <taxon>Hemiptera</taxon>
        <taxon>Auchenorrhyncha</taxon>
        <taxon>Membracoidea</taxon>
        <taxon>Cicadellidae</taxon>
        <taxon>Cicadellinae</taxon>
        <taxon>Proconiini</taxon>
        <taxon>Cuerna</taxon>
    </lineage>
</organism>
<name>A0A1B6F8C0_9HEMI</name>
<feature type="non-terminal residue" evidence="1">
    <location>
        <position position="133"/>
    </location>
</feature>
<dbReference type="PANTHER" id="PTHR33395:SF22">
    <property type="entry name" value="REVERSE TRANSCRIPTASE DOMAIN-CONTAINING PROTEIN"/>
    <property type="match status" value="1"/>
</dbReference>
<sequence length="133" mass="14685">QTTMVYDGNSFSDPREICETFATFFSSVFSPTTEHVGDYQFSSPFTLNGLSFSEDEVFRAMGGIDDSKGCGPDMIPPRVLKYCRVLLCGPLTSLFNKSISTGTFPDVLKVGYVVPIHKTGHQKNVANYRPIVI</sequence>
<protein>
    <submittedName>
        <fullName evidence="1">Uncharacterized protein</fullName>
    </submittedName>
</protein>
<accession>A0A1B6F8C0</accession>
<dbReference type="AlphaFoldDB" id="A0A1B6F8C0"/>
<feature type="non-terminal residue" evidence="1">
    <location>
        <position position="1"/>
    </location>
</feature>
<evidence type="ECO:0000313" key="1">
    <source>
        <dbReference type="EMBL" id="JAS46478.1"/>
    </source>
</evidence>
<dbReference type="PANTHER" id="PTHR33395">
    <property type="entry name" value="TRANSCRIPTASE, PUTATIVE-RELATED-RELATED"/>
    <property type="match status" value="1"/>
</dbReference>